<dbReference type="InterPro" id="IPR038883">
    <property type="entry name" value="AN11006-like"/>
</dbReference>
<reference evidence="1" key="1">
    <citation type="submission" date="2023-03" db="EMBL/GenBank/DDBJ databases">
        <title>Complete genome of Cladonia borealis.</title>
        <authorList>
            <person name="Park H."/>
        </authorList>
    </citation>
    <scope>NUCLEOTIDE SEQUENCE</scope>
    <source>
        <strain evidence="1">ANT050790</strain>
    </source>
</reference>
<name>A0AA39QWA5_9LECA</name>
<evidence type="ECO:0000313" key="2">
    <source>
        <dbReference type="Proteomes" id="UP001166286"/>
    </source>
</evidence>
<dbReference type="AlphaFoldDB" id="A0AA39QWA5"/>
<gene>
    <name evidence="1" type="ORF">JMJ35_006859</name>
</gene>
<protein>
    <submittedName>
        <fullName evidence="1">Uncharacterized protein</fullName>
    </submittedName>
</protein>
<keyword evidence="2" id="KW-1185">Reference proteome</keyword>
<dbReference type="Proteomes" id="UP001166286">
    <property type="component" value="Unassembled WGS sequence"/>
</dbReference>
<dbReference type="PANTHER" id="PTHR42085:SF2">
    <property type="entry name" value="F-BOX DOMAIN-CONTAINING PROTEIN"/>
    <property type="match status" value="1"/>
</dbReference>
<dbReference type="PANTHER" id="PTHR42085">
    <property type="entry name" value="F-BOX DOMAIN-CONTAINING PROTEIN"/>
    <property type="match status" value="1"/>
</dbReference>
<organism evidence="1 2">
    <name type="scientific">Cladonia borealis</name>
    <dbReference type="NCBI Taxonomy" id="184061"/>
    <lineage>
        <taxon>Eukaryota</taxon>
        <taxon>Fungi</taxon>
        <taxon>Dikarya</taxon>
        <taxon>Ascomycota</taxon>
        <taxon>Pezizomycotina</taxon>
        <taxon>Lecanoromycetes</taxon>
        <taxon>OSLEUM clade</taxon>
        <taxon>Lecanoromycetidae</taxon>
        <taxon>Lecanorales</taxon>
        <taxon>Lecanorineae</taxon>
        <taxon>Cladoniaceae</taxon>
        <taxon>Cladonia</taxon>
    </lineage>
</organism>
<sequence length="244" mass="28080">MAVPYHDRPFRFFDLPREIRNEIYTRMTSFYDDFPMITLAPKGRLPNWIGKPSDHRAGLYKRYQEFVSLFTISRQFRDEVLPIFWQGNEFDVSFRDVYAASKPGLPEPLDQLNTVLGFIPLSGKMYITRIRVRVLCTVFVKKPGGSQKNAEYDTDLGVTIEALLEMMPILQRLDISFHCEFERKNYPGWETTTAVLEGAAGSLLEFLYPIKIHDFTDPPKPKMHIGGNVAGRPVRAAKKQGTRV</sequence>
<proteinExistence type="predicted"/>
<accession>A0AA39QWA5</accession>
<comment type="caution">
    <text evidence="1">The sequence shown here is derived from an EMBL/GenBank/DDBJ whole genome shotgun (WGS) entry which is preliminary data.</text>
</comment>
<evidence type="ECO:0000313" key="1">
    <source>
        <dbReference type="EMBL" id="KAK0510427.1"/>
    </source>
</evidence>
<dbReference type="EMBL" id="JAFEKC020000015">
    <property type="protein sequence ID" value="KAK0510427.1"/>
    <property type="molecule type" value="Genomic_DNA"/>
</dbReference>